<dbReference type="InterPro" id="IPR013210">
    <property type="entry name" value="LRR_N_plant-typ"/>
</dbReference>
<evidence type="ECO:0000256" key="11">
    <source>
        <dbReference type="ARBA" id="ARBA00022989"/>
    </source>
</evidence>
<dbReference type="InterPro" id="IPR011009">
    <property type="entry name" value="Kinase-like_dom_sf"/>
</dbReference>
<dbReference type="GO" id="GO:0004672">
    <property type="term" value="F:protein kinase activity"/>
    <property type="evidence" value="ECO:0007669"/>
    <property type="project" value="InterPro"/>
</dbReference>
<dbReference type="GO" id="GO:0051707">
    <property type="term" value="P:response to other organism"/>
    <property type="evidence" value="ECO:0007669"/>
    <property type="project" value="UniProtKB-ARBA"/>
</dbReference>
<evidence type="ECO:0000256" key="13">
    <source>
        <dbReference type="ARBA" id="ARBA00023170"/>
    </source>
</evidence>
<dbReference type="PROSITE" id="PS51450">
    <property type="entry name" value="LRR"/>
    <property type="match status" value="1"/>
</dbReference>
<feature type="binding site" evidence="15">
    <location>
        <position position="689"/>
    </location>
    <ligand>
        <name>ATP</name>
        <dbReference type="ChEBI" id="CHEBI:30616"/>
    </ligand>
</feature>
<evidence type="ECO:0000256" key="2">
    <source>
        <dbReference type="ARBA" id="ARBA00008684"/>
    </source>
</evidence>
<dbReference type="PRINTS" id="PR00019">
    <property type="entry name" value="LEURICHRPT"/>
</dbReference>
<dbReference type="PANTHER" id="PTHR48056">
    <property type="entry name" value="LRR RECEPTOR-LIKE SERINE/THREONINE-PROTEIN KINASE-RELATED"/>
    <property type="match status" value="1"/>
</dbReference>
<proteinExistence type="inferred from homology"/>
<reference evidence="19" key="1">
    <citation type="journal article" date="2023" name="GigaByte">
        <title>Genome assembly of the bearded iris, Iris pallida Lam.</title>
        <authorList>
            <person name="Bruccoleri R.E."/>
            <person name="Oakeley E.J."/>
            <person name="Faust A.M.E."/>
            <person name="Altorfer M."/>
            <person name="Dessus-Babus S."/>
            <person name="Burckhardt D."/>
            <person name="Oertli M."/>
            <person name="Naumann U."/>
            <person name="Petersen F."/>
            <person name="Wong J."/>
        </authorList>
    </citation>
    <scope>NUCLEOTIDE SEQUENCE</scope>
    <source>
        <strain evidence="19">GSM-AAB239-AS_SAM_17_03QT</strain>
    </source>
</reference>
<dbReference type="Proteomes" id="UP001140949">
    <property type="component" value="Unassembled WGS sequence"/>
</dbReference>
<keyword evidence="14" id="KW-0325">Glycoprotein</keyword>
<dbReference type="PROSITE" id="PS50011">
    <property type="entry name" value="PROTEIN_KINASE_DOM"/>
    <property type="match status" value="1"/>
</dbReference>
<keyword evidence="20" id="KW-1185">Reference proteome</keyword>
<dbReference type="SMART" id="SM00369">
    <property type="entry name" value="LRR_TYP"/>
    <property type="match status" value="7"/>
</dbReference>
<evidence type="ECO:0000259" key="18">
    <source>
        <dbReference type="PROSITE" id="PS50011"/>
    </source>
</evidence>
<keyword evidence="10 15" id="KW-0067">ATP-binding</keyword>
<dbReference type="Gene3D" id="1.10.510.10">
    <property type="entry name" value="Transferase(Phosphotransferase) domain 1"/>
    <property type="match status" value="1"/>
</dbReference>
<evidence type="ECO:0000256" key="3">
    <source>
        <dbReference type="ARBA" id="ARBA00022614"/>
    </source>
</evidence>
<dbReference type="GO" id="GO:0005524">
    <property type="term" value="F:ATP binding"/>
    <property type="evidence" value="ECO:0007669"/>
    <property type="project" value="UniProtKB-UniRule"/>
</dbReference>
<dbReference type="EMBL" id="JANAVB010005597">
    <property type="protein sequence ID" value="KAJ6846558.1"/>
    <property type="molecule type" value="Genomic_DNA"/>
</dbReference>
<dbReference type="GO" id="GO:0009791">
    <property type="term" value="P:post-embryonic development"/>
    <property type="evidence" value="ECO:0007669"/>
    <property type="project" value="UniProtKB-ARBA"/>
</dbReference>
<feature type="transmembrane region" description="Helical" evidence="16">
    <location>
        <begin position="604"/>
        <end position="627"/>
    </location>
</feature>
<dbReference type="GO" id="GO:0033612">
    <property type="term" value="F:receptor serine/threonine kinase binding"/>
    <property type="evidence" value="ECO:0007669"/>
    <property type="project" value="TreeGrafter"/>
</dbReference>
<protein>
    <submittedName>
        <fullName evidence="19">Receptor-like protein kinase HAIKU2</fullName>
    </submittedName>
</protein>
<evidence type="ECO:0000256" key="12">
    <source>
        <dbReference type="ARBA" id="ARBA00023136"/>
    </source>
</evidence>
<evidence type="ECO:0000313" key="19">
    <source>
        <dbReference type="EMBL" id="KAJ6846558.1"/>
    </source>
</evidence>
<comment type="similarity">
    <text evidence="2">Belongs to the protein kinase superfamily. Ser/Thr protein kinase family.</text>
</comment>
<keyword evidence="4" id="KW-0808">Transferase</keyword>
<evidence type="ECO:0000256" key="1">
    <source>
        <dbReference type="ARBA" id="ARBA00004162"/>
    </source>
</evidence>
<dbReference type="InterPro" id="IPR032675">
    <property type="entry name" value="LRR_dom_sf"/>
</dbReference>
<evidence type="ECO:0000256" key="10">
    <source>
        <dbReference type="ARBA" id="ARBA00022840"/>
    </source>
</evidence>
<keyword evidence="8 15" id="KW-0547">Nucleotide-binding</keyword>
<feature type="signal peptide" evidence="17">
    <location>
        <begin position="1"/>
        <end position="19"/>
    </location>
</feature>
<feature type="domain" description="Protein kinase" evidence="18">
    <location>
        <begin position="661"/>
        <end position="967"/>
    </location>
</feature>
<dbReference type="InterPro" id="IPR000719">
    <property type="entry name" value="Prot_kinase_dom"/>
</dbReference>
<dbReference type="InterPro" id="IPR050647">
    <property type="entry name" value="Plant_LRR-RLKs"/>
</dbReference>
<dbReference type="Pfam" id="PF08263">
    <property type="entry name" value="LRRNT_2"/>
    <property type="match status" value="1"/>
</dbReference>
<name>A0AAX6I0G0_IRIPA</name>
<feature type="chain" id="PRO_5043511825" evidence="17">
    <location>
        <begin position="20"/>
        <end position="1001"/>
    </location>
</feature>
<evidence type="ECO:0000256" key="8">
    <source>
        <dbReference type="ARBA" id="ARBA00022741"/>
    </source>
</evidence>
<dbReference type="PANTHER" id="PTHR48056:SF41">
    <property type="entry name" value="RECEPTOR-LIKE PROTEIN KINASE HAIKU2"/>
    <property type="match status" value="1"/>
</dbReference>
<dbReference type="Pfam" id="PF00560">
    <property type="entry name" value="LRR_1"/>
    <property type="match status" value="5"/>
</dbReference>
<dbReference type="InterPro" id="IPR003591">
    <property type="entry name" value="Leu-rich_rpt_typical-subtyp"/>
</dbReference>
<dbReference type="SUPFAM" id="SSF52058">
    <property type="entry name" value="L domain-like"/>
    <property type="match status" value="1"/>
</dbReference>
<dbReference type="Pfam" id="PF00069">
    <property type="entry name" value="Pkinase"/>
    <property type="match status" value="1"/>
</dbReference>
<dbReference type="SMART" id="SM00220">
    <property type="entry name" value="S_TKc"/>
    <property type="match status" value="1"/>
</dbReference>
<dbReference type="SUPFAM" id="SSF52047">
    <property type="entry name" value="RNI-like"/>
    <property type="match status" value="1"/>
</dbReference>
<sequence length="1001" mass="108150">MPLHLLLLILLCFLPGSNSSSESELQIILHLKNSLGITNSTDSGFQTWNIPSPTSPCQFHGITCNSGFSVTGIDLSNKRVSGTIPFSSLCQLPSLANISLASNYISGILTSDLRNCTELTYLDLSFNNLTGTIPDLSPLHKLQTLALSDNFFSGVFPWTSLRNLTSLTYLSLADNPFAASAFPVLVTNLTKLYWLYLSDSNLHGEIPPSIGQLTALIDLELADNSLSGPIPPEIAKLEKLWQLELYNNSLTGTLPSGFGNLSELANFDASMNLLEGNVSELRLLKKLVSLQLFYNDFSGELPREFGEFKYLVNLSLYSNRFSGELPATIGSWSELNFVDVSTNSFSGKIPPDMCRMGTMKKLLILENKFSGEIPATYGDCTTLIRFRVSNNSLSGVVPAAIWSLPNVNIIDLKINQFEGGINAGIGKAKSLYQLYLAGNKFSGEIPVEIAGASSLVGIDFSSNNLSGQIPASIGELNSLVSLLLQNNSFSGAIPETIGGCVSLNAINLADNFFSGEIPASLGELQSLNSLVLSNNELSGVVPESLSSLKLSSLDLSNNELTGAVPSGLSANAYNGGFAGNPNLCSNSISYLSPCSRSSGSPSRIRLAVTCLLAAFALLLCFMGLFLLKKRRSDRFTENSASWDVKSFRVLSFDEQEIVKSISEDNVIGKGGSGNVYRVDLGGGNTVAVKHILHPPSTGTVTSKATAAMLPTRPGSVRSLSREFEAEVNTLSSIRHVNVVKLYCSITSEESSLLVYEYLPNGSLWDQIHSVAGGKLGLDWETRYEIAVGAAKGLEYLHHGCDRPILHRDVKSSNILLDEFFKPRIGDFGLAKILQGAVGSEDSSSSSSTHVIAGTHGYIAPEYAYTWKVNEKSDVYSFGVVLMELVTGRRPIEPEYGDNKDIVYWVARRMTSRDSIFGILDGSFRESEKEEAARVLKVAVLCTAMLPATRPSMRTVVQMLEDAGGPRLLGESEGKHRSSDRAEAKLDKVSSYKVVSVSNHGC</sequence>
<gene>
    <name evidence="19" type="ORF">M6B38_282125</name>
</gene>
<keyword evidence="12 16" id="KW-0472">Membrane</keyword>
<evidence type="ECO:0000256" key="17">
    <source>
        <dbReference type="SAM" id="SignalP"/>
    </source>
</evidence>
<dbReference type="Gene3D" id="3.30.200.20">
    <property type="entry name" value="Phosphorylase Kinase, domain 1"/>
    <property type="match status" value="1"/>
</dbReference>
<dbReference type="PROSITE" id="PS00107">
    <property type="entry name" value="PROTEIN_KINASE_ATP"/>
    <property type="match status" value="1"/>
</dbReference>
<dbReference type="InterPro" id="IPR017441">
    <property type="entry name" value="Protein_kinase_ATP_BS"/>
</dbReference>
<organism evidence="19 20">
    <name type="scientific">Iris pallida</name>
    <name type="common">Sweet iris</name>
    <dbReference type="NCBI Taxonomy" id="29817"/>
    <lineage>
        <taxon>Eukaryota</taxon>
        <taxon>Viridiplantae</taxon>
        <taxon>Streptophyta</taxon>
        <taxon>Embryophyta</taxon>
        <taxon>Tracheophyta</taxon>
        <taxon>Spermatophyta</taxon>
        <taxon>Magnoliopsida</taxon>
        <taxon>Liliopsida</taxon>
        <taxon>Asparagales</taxon>
        <taxon>Iridaceae</taxon>
        <taxon>Iridoideae</taxon>
        <taxon>Irideae</taxon>
        <taxon>Iris</taxon>
    </lineage>
</organism>
<dbReference type="PROSITE" id="PS00108">
    <property type="entry name" value="PROTEIN_KINASE_ST"/>
    <property type="match status" value="1"/>
</dbReference>
<dbReference type="Pfam" id="PF13855">
    <property type="entry name" value="LRR_8"/>
    <property type="match status" value="1"/>
</dbReference>
<dbReference type="GO" id="GO:0006952">
    <property type="term" value="P:defense response"/>
    <property type="evidence" value="ECO:0007669"/>
    <property type="project" value="UniProtKB-ARBA"/>
</dbReference>
<dbReference type="FunFam" id="3.80.10.10:FF:000234">
    <property type="entry name" value="Probable inactive receptor kinase RLK902"/>
    <property type="match status" value="1"/>
</dbReference>
<evidence type="ECO:0000256" key="14">
    <source>
        <dbReference type="ARBA" id="ARBA00023180"/>
    </source>
</evidence>
<keyword evidence="5 16" id="KW-0812">Transmembrane</keyword>
<comment type="caution">
    <text evidence="19">The sequence shown here is derived from an EMBL/GenBank/DDBJ whole genome shotgun (WGS) entry which is preliminary data.</text>
</comment>
<dbReference type="AlphaFoldDB" id="A0AAX6I0G0"/>
<evidence type="ECO:0000256" key="9">
    <source>
        <dbReference type="ARBA" id="ARBA00022777"/>
    </source>
</evidence>
<dbReference type="InterPro" id="IPR001611">
    <property type="entry name" value="Leu-rich_rpt"/>
</dbReference>
<keyword evidence="6 17" id="KW-0732">Signal</keyword>
<dbReference type="FunFam" id="3.80.10.10:FF:000233">
    <property type="entry name" value="Leucine-rich repeat receptor-like protein kinase TDR"/>
    <property type="match status" value="1"/>
</dbReference>
<evidence type="ECO:0000256" key="6">
    <source>
        <dbReference type="ARBA" id="ARBA00022729"/>
    </source>
</evidence>
<dbReference type="Gene3D" id="3.80.10.10">
    <property type="entry name" value="Ribonuclease Inhibitor"/>
    <property type="match status" value="3"/>
</dbReference>
<keyword evidence="7" id="KW-0677">Repeat</keyword>
<keyword evidence="11 16" id="KW-1133">Transmembrane helix</keyword>
<reference evidence="19" key="2">
    <citation type="submission" date="2023-04" db="EMBL/GenBank/DDBJ databases">
        <authorList>
            <person name="Bruccoleri R.E."/>
            <person name="Oakeley E.J."/>
            <person name="Faust A.-M."/>
            <person name="Dessus-Babus S."/>
            <person name="Altorfer M."/>
            <person name="Burckhardt D."/>
            <person name="Oertli M."/>
            <person name="Naumann U."/>
            <person name="Petersen F."/>
            <person name="Wong J."/>
        </authorList>
    </citation>
    <scope>NUCLEOTIDE SEQUENCE</scope>
    <source>
        <strain evidence="19">GSM-AAB239-AS_SAM_17_03QT</strain>
        <tissue evidence="19">Leaf</tissue>
    </source>
</reference>
<keyword evidence="13 19" id="KW-0675">Receptor</keyword>
<dbReference type="FunFam" id="3.80.10.10:FF:000453">
    <property type="entry name" value="Leucine-rich receptor-like protein kinase family protein"/>
    <property type="match status" value="1"/>
</dbReference>
<evidence type="ECO:0000313" key="20">
    <source>
        <dbReference type="Proteomes" id="UP001140949"/>
    </source>
</evidence>
<accession>A0AAX6I0G0</accession>
<dbReference type="FunFam" id="1.10.510.10:FF:000365">
    <property type="entry name" value="Leucine-rich repeat receptor-like serine/threonine-protein kinase At1g17230"/>
    <property type="match status" value="1"/>
</dbReference>
<evidence type="ECO:0000256" key="15">
    <source>
        <dbReference type="PROSITE-ProRule" id="PRU10141"/>
    </source>
</evidence>
<evidence type="ECO:0000256" key="7">
    <source>
        <dbReference type="ARBA" id="ARBA00022737"/>
    </source>
</evidence>
<keyword evidence="9 19" id="KW-0418">Kinase</keyword>
<dbReference type="SUPFAM" id="SSF56112">
    <property type="entry name" value="Protein kinase-like (PK-like)"/>
    <property type="match status" value="1"/>
</dbReference>
<keyword evidence="3" id="KW-0433">Leucine-rich repeat</keyword>
<evidence type="ECO:0000256" key="4">
    <source>
        <dbReference type="ARBA" id="ARBA00022679"/>
    </source>
</evidence>
<dbReference type="GO" id="GO:0005886">
    <property type="term" value="C:plasma membrane"/>
    <property type="evidence" value="ECO:0007669"/>
    <property type="project" value="UniProtKB-SubCell"/>
</dbReference>
<evidence type="ECO:0000256" key="5">
    <source>
        <dbReference type="ARBA" id="ARBA00022692"/>
    </source>
</evidence>
<comment type="subcellular location">
    <subcellularLocation>
        <location evidence="1">Cell membrane</location>
        <topology evidence="1">Single-pass membrane protein</topology>
    </subcellularLocation>
</comment>
<dbReference type="InterPro" id="IPR008271">
    <property type="entry name" value="Ser/Thr_kinase_AS"/>
</dbReference>
<evidence type="ECO:0000256" key="16">
    <source>
        <dbReference type="SAM" id="Phobius"/>
    </source>
</evidence>